<dbReference type="EMBL" id="KV744805">
    <property type="protein sequence ID" value="OCK86486.1"/>
    <property type="molecule type" value="Genomic_DNA"/>
</dbReference>
<feature type="compositionally biased region" description="Low complexity" evidence="1">
    <location>
        <begin position="294"/>
        <end position="306"/>
    </location>
</feature>
<feature type="region of interest" description="Disordered" evidence="1">
    <location>
        <begin position="216"/>
        <end position="262"/>
    </location>
</feature>
<gene>
    <name evidence="2" type="ORF">K432DRAFT_438567</name>
</gene>
<feature type="region of interest" description="Disordered" evidence="1">
    <location>
        <begin position="290"/>
        <end position="321"/>
    </location>
</feature>
<sequence length="376" mass="38989">MQCRNIFSVGAVLATFGNKAATHMIMDHPVPYDHPNNSPLASSGADFPCKLPPYNVITENNMLVGTPQIPNFTGSAVHGGGSCHLSVTLDRKPTKDSKFKVIHSIEGECPGRSSPSTFNFHVPKEVPNGQATLAWTWQNHIGNREFYMNCAPITVTGGANDTSAFEKLPDMAVANIASVNQCSTIENFDYLYADPGQYFTKIGDGPFAPLCGGGTVSAQPSPMPKTGAPAPVGSPSSMPMVNTSIPAQSSAPASSAPSQPMTSTVHALATVTGMPLNSSAPAIMTGAGTVESTPAVPATPVESSAPSAPPAAGGGASQPCSPDGSLVCNGSGQWGLCNFGKVVFQPVAVGTTCQNGQIQKRGYIPRMQHRFKGYHA</sequence>
<name>A0A8E2EMF4_9PEZI</name>
<dbReference type="PANTHER" id="PTHR36182">
    <property type="entry name" value="PROTEIN, PUTATIVE (AFU_ORTHOLOGUE AFUA_6G10930)-RELATED"/>
    <property type="match status" value="1"/>
</dbReference>
<keyword evidence="2" id="KW-0503">Monooxygenase</keyword>
<dbReference type="PANTHER" id="PTHR36182:SF2">
    <property type="entry name" value="LYTIC POLYSACCHARIDE MONOOXYGENASE"/>
    <property type="match status" value="1"/>
</dbReference>
<organism evidence="2 3">
    <name type="scientific">Lepidopterella palustris CBS 459.81</name>
    <dbReference type="NCBI Taxonomy" id="1314670"/>
    <lineage>
        <taxon>Eukaryota</taxon>
        <taxon>Fungi</taxon>
        <taxon>Dikarya</taxon>
        <taxon>Ascomycota</taxon>
        <taxon>Pezizomycotina</taxon>
        <taxon>Dothideomycetes</taxon>
        <taxon>Pleosporomycetidae</taxon>
        <taxon>Mytilinidiales</taxon>
        <taxon>Argynnaceae</taxon>
        <taxon>Lepidopterella</taxon>
    </lineage>
</organism>
<dbReference type="OrthoDB" id="2342176at2759"/>
<dbReference type="GO" id="GO:0004497">
    <property type="term" value="F:monooxygenase activity"/>
    <property type="evidence" value="ECO:0007669"/>
    <property type="project" value="UniProtKB-KW"/>
</dbReference>
<evidence type="ECO:0000256" key="1">
    <source>
        <dbReference type="SAM" id="MobiDB-lite"/>
    </source>
</evidence>
<proteinExistence type="predicted"/>
<evidence type="ECO:0000313" key="2">
    <source>
        <dbReference type="EMBL" id="OCK86486.1"/>
    </source>
</evidence>
<reference evidence="2 3" key="1">
    <citation type="journal article" date="2016" name="Nat. Commun.">
        <title>Ectomycorrhizal ecology is imprinted in the genome of the dominant symbiotic fungus Cenococcum geophilum.</title>
        <authorList>
            <consortium name="DOE Joint Genome Institute"/>
            <person name="Peter M."/>
            <person name="Kohler A."/>
            <person name="Ohm R.A."/>
            <person name="Kuo A."/>
            <person name="Krutzmann J."/>
            <person name="Morin E."/>
            <person name="Arend M."/>
            <person name="Barry K.W."/>
            <person name="Binder M."/>
            <person name="Choi C."/>
            <person name="Clum A."/>
            <person name="Copeland A."/>
            <person name="Grisel N."/>
            <person name="Haridas S."/>
            <person name="Kipfer T."/>
            <person name="LaButti K."/>
            <person name="Lindquist E."/>
            <person name="Lipzen A."/>
            <person name="Maire R."/>
            <person name="Meier B."/>
            <person name="Mihaltcheva S."/>
            <person name="Molinier V."/>
            <person name="Murat C."/>
            <person name="Poggeler S."/>
            <person name="Quandt C.A."/>
            <person name="Sperisen C."/>
            <person name="Tritt A."/>
            <person name="Tisserant E."/>
            <person name="Crous P.W."/>
            <person name="Henrissat B."/>
            <person name="Nehls U."/>
            <person name="Egli S."/>
            <person name="Spatafora J.W."/>
            <person name="Grigoriev I.V."/>
            <person name="Martin F.M."/>
        </authorList>
    </citation>
    <scope>NUCLEOTIDE SEQUENCE [LARGE SCALE GENOMIC DNA]</scope>
    <source>
        <strain evidence="2 3">CBS 459.81</strain>
    </source>
</reference>
<accession>A0A8E2EMF4</accession>
<dbReference type="AlphaFoldDB" id="A0A8E2EMF4"/>
<evidence type="ECO:0000313" key="3">
    <source>
        <dbReference type="Proteomes" id="UP000250266"/>
    </source>
</evidence>
<dbReference type="Gene3D" id="2.70.50.70">
    <property type="match status" value="1"/>
</dbReference>
<dbReference type="Proteomes" id="UP000250266">
    <property type="component" value="Unassembled WGS sequence"/>
</dbReference>
<feature type="compositionally biased region" description="Polar residues" evidence="1">
    <location>
        <begin position="234"/>
        <end position="245"/>
    </location>
</feature>
<keyword evidence="2" id="KW-0560">Oxidoreductase</keyword>
<feature type="compositionally biased region" description="Low complexity" evidence="1">
    <location>
        <begin position="246"/>
        <end position="260"/>
    </location>
</feature>
<keyword evidence="3" id="KW-1185">Reference proteome</keyword>
<protein>
    <submittedName>
        <fullName evidence="2">Lytic polysaccharide monooxygenase</fullName>
    </submittedName>
</protein>